<evidence type="ECO:0000256" key="8">
    <source>
        <dbReference type="ARBA" id="ARBA00043971"/>
    </source>
</evidence>
<dbReference type="AlphaFoldDB" id="A0A0R3WID3"/>
<dbReference type="GO" id="GO:0060271">
    <property type="term" value="P:cilium assembly"/>
    <property type="evidence" value="ECO:0007669"/>
    <property type="project" value="TreeGrafter"/>
</dbReference>
<organism evidence="15">
    <name type="scientific">Hydatigena taeniaeformis</name>
    <name type="common">Feline tapeworm</name>
    <name type="synonym">Taenia taeniaeformis</name>
    <dbReference type="NCBI Taxonomy" id="6205"/>
    <lineage>
        <taxon>Eukaryota</taxon>
        <taxon>Metazoa</taxon>
        <taxon>Spiralia</taxon>
        <taxon>Lophotrochozoa</taxon>
        <taxon>Platyhelminthes</taxon>
        <taxon>Cestoda</taxon>
        <taxon>Eucestoda</taxon>
        <taxon>Cyclophyllidea</taxon>
        <taxon>Taeniidae</taxon>
        <taxon>Hydatigera</taxon>
    </lineage>
</organism>
<accession>A0A0R3WID3</accession>
<dbReference type="InterPro" id="IPR040468">
    <property type="entry name" value="TRAF3IP1_N"/>
</dbReference>
<evidence type="ECO:0000256" key="7">
    <source>
        <dbReference type="ARBA" id="ARBA00023273"/>
    </source>
</evidence>
<evidence type="ECO:0000313" key="14">
    <source>
        <dbReference type="Proteomes" id="UP000274429"/>
    </source>
</evidence>
<dbReference type="InterPro" id="IPR042576">
    <property type="entry name" value="TRAF3IP1_N_sf"/>
</dbReference>
<feature type="domain" description="TRAF3-interacting protein 1 C-terminal" evidence="12">
    <location>
        <begin position="305"/>
        <end position="458"/>
    </location>
</feature>
<dbReference type="PANTHER" id="PTHR31363:SF0">
    <property type="entry name" value="TRAF3-INTERACTING PROTEIN 1"/>
    <property type="match status" value="1"/>
</dbReference>
<dbReference type="GO" id="GO:0005930">
    <property type="term" value="C:axoneme"/>
    <property type="evidence" value="ECO:0007669"/>
    <property type="project" value="UniProtKB-SubCell"/>
</dbReference>
<evidence type="ECO:0000313" key="15">
    <source>
        <dbReference type="WBParaSite" id="TTAC_0000035201-mRNA-1"/>
    </source>
</evidence>
<dbReference type="GO" id="GO:0036064">
    <property type="term" value="C:ciliary basal body"/>
    <property type="evidence" value="ECO:0007669"/>
    <property type="project" value="TreeGrafter"/>
</dbReference>
<evidence type="ECO:0000259" key="12">
    <source>
        <dbReference type="Pfam" id="PF17749"/>
    </source>
</evidence>
<dbReference type="Pfam" id="PF10243">
    <property type="entry name" value="MIP-T3"/>
    <property type="match status" value="1"/>
</dbReference>
<reference evidence="13 14" key="2">
    <citation type="submission" date="2018-11" db="EMBL/GenBank/DDBJ databases">
        <authorList>
            <consortium name="Pathogen Informatics"/>
        </authorList>
    </citation>
    <scope>NUCLEOTIDE SEQUENCE [LARGE SCALE GENOMIC DNA]</scope>
</reference>
<sequence>MMMSEIDPKVIKKTQDALGKLIKRPPLTDKLLSRPPFRFIHDICSSLILSTGIMKGLFTAEELNADCIKDKEAKSTFLKKVVDYATAAHNHSLDIKVSSIIAGKEAERTNLLLQLLASAAAKGPSDTCSDVIKDVAFKSGDEVQIQPPTQLFGPCNKAPEVSMDPQSTPNTIEGFAAISPQSRTSRPPSAKGLKKPITAVIGKPNFSIFSSRPSPGQVPTMAPTPDTPAFAEFPKEDLQESMEPVRANAFPSSSVTGIMVENEILSEDEAEDDTRRGGEEEENVSGVRLAHVSGGEGDFSEVEDDGQANGGLVSKLLKTKNELGRESTIHSNGSKQSHLLVVNEVAKKRDREATEREMEKLCQILQNLTRSALPLGKLIDLMQEDFESIQTEYREWKEEEERRQQQIRKAQGQSDPRVAQLREELEQLEKKQLEYRRAIALMKASILNNDKTIEQMLIQATGNS</sequence>
<evidence type="ECO:0000256" key="2">
    <source>
        <dbReference type="ARBA" id="ARBA00004430"/>
    </source>
</evidence>
<dbReference type="EMBL" id="UYWX01000028">
    <property type="protein sequence ID" value="VDM16296.1"/>
    <property type="molecule type" value="Genomic_DNA"/>
</dbReference>
<keyword evidence="6" id="KW-0206">Cytoskeleton</keyword>
<proteinExistence type="inferred from homology"/>
<feature type="domain" description="TRAF3-interacting protein 1 N-terminal" evidence="11">
    <location>
        <begin position="10"/>
        <end position="121"/>
    </location>
</feature>
<dbReference type="GO" id="GO:0042073">
    <property type="term" value="P:intraciliary transport"/>
    <property type="evidence" value="ECO:0007669"/>
    <property type="project" value="TreeGrafter"/>
</dbReference>
<keyword evidence="5 10" id="KW-0175">Coiled coil</keyword>
<dbReference type="WBParaSite" id="TTAC_0000035201-mRNA-1">
    <property type="protein sequence ID" value="TTAC_0000035201-mRNA-1"/>
    <property type="gene ID" value="TTAC_0000035201"/>
</dbReference>
<dbReference type="GO" id="GO:0048731">
    <property type="term" value="P:system development"/>
    <property type="evidence" value="ECO:0007669"/>
    <property type="project" value="UniProtKB-ARBA"/>
</dbReference>
<evidence type="ECO:0000256" key="1">
    <source>
        <dbReference type="ARBA" id="ARBA00004120"/>
    </source>
</evidence>
<dbReference type="Gene3D" id="1.10.418.50">
    <property type="entry name" value="Microtubule-binding protein MIP-T3"/>
    <property type="match status" value="1"/>
</dbReference>
<dbReference type="GO" id="GO:0008017">
    <property type="term" value="F:microtubule binding"/>
    <property type="evidence" value="ECO:0007669"/>
    <property type="project" value="InterPro"/>
</dbReference>
<dbReference type="GO" id="GO:0070507">
    <property type="term" value="P:regulation of microtubule cytoskeleton organization"/>
    <property type="evidence" value="ECO:0007669"/>
    <property type="project" value="TreeGrafter"/>
</dbReference>
<evidence type="ECO:0000259" key="11">
    <source>
        <dbReference type="Pfam" id="PF10243"/>
    </source>
</evidence>
<dbReference type="PANTHER" id="PTHR31363">
    <property type="entry name" value="TRAF3-INTERACTING PROTEIN 1"/>
    <property type="match status" value="1"/>
</dbReference>
<feature type="coiled-coil region" evidence="10">
    <location>
        <begin position="351"/>
        <end position="445"/>
    </location>
</feature>
<protein>
    <recommendedName>
        <fullName evidence="9">TRAF3-interacting protein 1</fullName>
    </recommendedName>
</protein>
<keyword evidence="3" id="KW-0963">Cytoplasm</keyword>
<reference evidence="15" key="1">
    <citation type="submission" date="2016-04" db="UniProtKB">
        <authorList>
            <consortium name="WormBaseParasite"/>
        </authorList>
    </citation>
    <scope>IDENTIFICATION</scope>
</reference>
<gene>
    <name evidence="13" type="ORF">TTAC_LOCUS353</name>
</gene>
<keyword evidence="7" id="KW-0966">Cell projection</keyword>
<evidence type="ECO:0000256" key="3">
    <source>
        <dbReference type="ARBA" id="ARBA00022490"/>
    </source>
</evidence>
<comment type="subcellular location">
    <subcellularLocation>
        <location evidence="2">Cytoplasm</location>
        <location evidence="2">Cytoskeleton</location>
        <location evidence="2">Cilium axoneme</location>
    </subcellularLocation>
    <subcellularLocation>
        <location evidence="1">Cytoplasm</location>
        <location evidence="1">Cytoskeleton</location>
        <location evidence="1">Cilium basal body</location>
    </subcellularLocation>
</comment>
<comment type="similarity">
    <text evidence="8">Belongs to the TRAF3IP1 family.</text>
</comment>
<dbReference type="Proteomes" id="UP000274429">
    <property type="component" value="Unassembled WGS sequence"/>
</dbReference>
<keyword evidence="14" id="KW-1185">Reference proteome</keyword>
<evidence type="ECO:0000256" key="10">
    <source>
        <dbReference type="SAM" id="Coils"/>
    </source>
</evidence>
<evidence type="ECO:0000256" key="5">
    <source>
        <dbReference type="ARBA" id="ARBA00023054"/>
    </source>
</evidence>
<evidence type="ECO:0000256" key="9">
    <source>
        <dbReference type="ARBA" id="ARBA00070492"/>
    </source>
</evidence>
<evidence type="ECO:0000313" key="13">
    <source>
        <dbReference type="EMBL" id="VDM16296.1"/>
    </source>
</evidence>
<dbReference type="InterPro" id="IPR041476">
    <property type="entry name" value="TRAF3IP1_C"/>
</dbReference>
<dbReference type="OrthoDB" id="10258914at2759"/>
<name>A0A0R3WID3_HYDTA</name>
<dbReference type="FunFam" id="1.10.418.50:FF:000001">
    <property type="entry name" value="TRAF3-interacting protein 1 isoform X1"/>
    <property type="match status" value="1"/>
</dbReference>
<evidence type="ECO:0000256" key="4">
    <source>
        <dbReference type="ARBA" id="ARBA00022794"/>
    </source>
</evidence>
<dbReference type="InterPro" id="IPR018799">
    <property type="entry name" value="TRAF3IP1"/>
</dbReference>
<dbReference type="GO" id="GO:0048513">
    <property type="term" value="P:animal organ development"/>
    <property type="evidence" value="ECO:0007669"/>
    <property type="project" value="UniProtKB-ARBA"/>
</dbReference>
<dbReference type="GO" id="GO:0030992">
    <property type="term" value="C:intraciliary transport particle B"/>
    <property type="evidence" value="ECO:0007669"/>
    <property type="project" value="TreeGrafter"/>
</dbReference>
<dbReference type="Pfam" id="PF17749">
    <property type="entry name" value="MIP-T3_C"/>
    <property type="match status" value="1"/>
</dbReference>
<evidence type="ECO:0000256" key="6">
    <source>
        <dbReference type="ARBA" id="ARBA00023212"/>
    </source>
</evidence>
<dbReference type="STRING" id="6205.A0A0R3WID3"/>
<keyword evidence="4" id="KW-0970">Cilium biogenesis/degradation</keyword>